<name>A0A557R1I8_9RHOO</name>
<accession>A0A557R1I8</accession>
<evidence type="ECO:0000313" key="1">
    <source>
        <dbReference type="EMBL" id="TVO59010.1"/>
    </source>
</evidence>
<keyword evidence="2" id="KW-1185">Reference proteome</keyword>
<dbReference type="OrthoDB" id="283948at2"/>
<reference evidence="1 2" key="1">
    <citation type="submission" date="2019-07" db="EMBL/GenBank/DDBJ databases">
        <title>The pathways for chlorine oxyanion respiration interact through the shared metabolite chlorate.</title>
        <authorList>
            <person name="Barnum T.P."/>
            <person name="Cheng Y."/>
            <person name="Hill K.A."/>
            <person name="Lucas L.N."/>
            <person name="Carlson H.K."/>
            <person name="Coates J.D."/>
        </authorList>
    </citation>
    <scope>NUCLEOTIDE SEQUENCE [LARGE SCALE GENOMIC DNA]</scope>
    <source>
        <strain evidence="1 2">SFB-3</strain>
    </source>
</reference>
<evidence type="ECO:0000313" key="2">
    <source>
        <dbReference type="Proteomes" id="UP000319502"/>
    </source>
</evidence>
<proteinExistence type="predicted"/>
<dbReference type="EMBL" id="VMNK01000003">
    <property type="protein sequence ID" value="TVO59010.1"/>
    <property type="molecule type" value="Genomic_DNA"/>
</dbReference>
<organism evidence="1 2">
    <name type="scientific">Denitromonas halophila</name>
    <dbReference type="NCBI Taxonomy" id="1629404"/>
    <lineage>
        <taxon>Bacteria</taxon>
        <taxon>Pseudomonadati</taxon>
        <taxon>Pseudomonadota</taxon>
        <taxon>Betaproteobacteria</taxon>
        <taxon>Rhodocyclales</taxon>
        <taxon>Zoogloeaceae</taxon>
        <taxon>Denitromonas</taxon>
    </lineage>
</organism>
<gene>
    <name evidence="1" type="ORF">FHP91_04985</name>
</gene>
<sequence>MLAIRPERLLSVWEQGARRHPIDRALLLYALAAPEQPADRLADMPIGARNAALMALRRASFGGHLASWVDCPACGERMEFALDAADLPPMPVASTDPIVVAGHRFLRPTSRHLAALVNADDPEAAARQLLRDCAESADGLPRDEAALAELLEAAEAAIEAADPWADLSLAIACPVCAHEAEASFDIASYLWEELDSHARRLLDDIHALASAYGWTEPAILALSDARRAAYLDRVRA</sequence>
<dbReference type="RefSeq" id="WP_144308519.1">
    <property type="nucleotide sequence ID" value="NZ_VMNK01000003.1"/>
</dbReference>
<comment type="caution">
    <text evidence="1">The sequence shown here is derived from an EMBL/GenBank/DDBJ whole genome shotgun (WGS) entry which is preliminary data.</text>
</comment>
<dbReference type="AlphaFoldDB" id="A0A557R1I8"/>
<evidence type="ECO:0008006" key="3">
    <source>
        <dbReference type="Google" id="ProtNLM"/>
    </source>
</evidence>
<dbReference type="Proteomes" id="UP000319502">
    <property type="component" value="Unassembled WGS sequence"/>
</dbReference>
<protein>
    <recommendedName>
        <fullName evidence="3">Phage baseplate protein</fullName>
    </recommendedName>
</protein>